<keyword evidence="3" id="KW-0804">Transcription</keyword>
<keyword evidence="1" id="KW-0805">Transcription regulation</keyword>
<comment type="caution">
    <text evidence="5">The sequence shown here is derived from an EMBL/GenBank/DDBJ whole genome shotgun (WGS) entry which is preliminary data.</text>
</comment>
<dbReference type="Gene3D" id="1.10.10.10">
    <property type="entry name" value="Winged helix-like DNA-binding domain superfamily/Winged helix DNA-binding domain"/>
    <property type="match status" value="1"/>
</dbReference>
<evidence type="ECO:0000256" key="1">
    <source>
        <dbReference type="ARBA" id="ARBA00023015"/>
    </source>
</evidence>
<dbReference type="SMART" id="SM00866">
    <property type="entry name" value="UTRA"/>
    <property type="match status" value="1"/>
</dbReference>
<dbReference type="InterPro" id="IPR050679">
    <property type="entry name" value="Bact_HTH_transcr_reg"/>
</dbReference>
<dbReference type="InterPro" id="IPR036388">
    <property type="entry name" value="WH-like_DNA-bd_sf"/>
</dbReference>
<dbReference type="GO" id="GO:0003700">
    <property type="term" value="F:DNA-binding transcription factor activity"/>
    <property type="evidence" value="ECO:0007669"/>
    <property type="project" value="InterPro"/>
</dbReference>
<dbReference type="Pfam" id="PF07702">
    <property type="entry name" value="UTRA"/>
    <property type="match status" value="1"/>
</dbReference>
<dbReference type="Pfam" id="PF00392">
    <property type="entry name" value="GntR"/>
    <property type="match status" value="1"/>
</dbReference>
<dbReference type="Proteomes" id="UP000182062">
    <property type="component" value="Unassembled WGS sequence"/>
</dbReference>
<dbReference type="PANTHER" id="PTHR44846">
    <property type="entry name" value="MANNOSYL-D-GLYCERATE TRANSPORT/METABOLISM SYSTEM REPRESSOR MNGR-RELATED"/>
    <property type="match status" value="1"/>
</dbReference>
<feature type="domain" description="HTH gntR-type" evidence="4">
    <location>
        <begin position="3"/>
        <end position="71"/>
    </location>
</feature>
<dbReference type="PRINTS" id="PR00035">
    <property type="entry name" value="HTHGNTR"/>
</dbReference>
<protein>
    <submittedName>
        <fullName evidence="5">GntR family transcriptional regulator</fullName>
    </submittedName>
</protein>
<dbReference type="RefSeq" id="WP_071617398.1">
    <property type="nucleotide sequence ID" value="NZ_MINN01000074.1"/>
</dbReference>
<dbReference type="GO" id="GO:0045892">
    <property type="term" value="P:negative regulation of DNA-templated transcription"/>
    <property type="evidence" value="ECO:0007669"/>
    <property type="project" value="TreeGrafter"/>
</dbReference>
<dbReference type="EMBL" id="MINN01000074">
    <property type="protein sequence ID" value="OIU71728.1"/>
    <property type="molecule type" value="Genomic_DNA"/>
</dbReference>
<evidence type="ECO:0000313" key="6">
    <source>
        <dbReference type="Proteomes" id="UP000182062"/>
    </source>
</evidence>
<dbReference type="GO" id="GO:0003677">
    <property type="term" value="F:DNA binding"/>
    <property type="evidence" value="ECO:0007669"/>
    <property type="project" value="UniProtKB-KW"/>
</dbReference>
<dbReference type="InterPro" id="IPR036390">
    <property type="entry name" value="WH_DNA-bd_sf"/>
</dbReference>
<dbReference type="OrthoDB" id="9816541at2"/>
<name>A0A1J6WIP9_9BACI</name>
<sequence>MPKTKYIEIYEDLKHKIEQNRYEYQQLLPSENTLVREYGCSRNTVRRAIGNLVSDGYVQTKHGQGVRVIYQDFKQNEYMFGETESFKEFARRNHKKHETKVIVFEELTVDDEIHMQTLIPVGVEVYHLKRVRYLDGNPVIMDHNYFRKDVVKGLTVEIAEDSIYEYLDRELDQRAVTAKRKMVVERTTEEDEKYLNLDGFNSVVVVTSHIFNSDGVMFERTQSRHTPGNFVFFDQTRRK</sequence>
<dbReference type="PANTHER" id="PTHR44846:SF12">
    <property type="entry name" value="HTH-TYPE TRANSCRIPTIONAL REGULATOR TRER"/>
    <property type="match status" value="1"/>
</dbReference>
<organism evidence="5 6">
    <name type="scientific">Rossellomorea aquimaris</name>
    <dbReference type="NCBI Taxonomy" id="189382"/>
    <lineage>
        <taxon>Bacteria</taxon>
        <taxon>Bacillati</taxon>
        <taxon>Bacillota</taxon>
        <taxon>Bacilli</taxon>
        <taxon>Bacillales</taxon>
        <taxon>Bacillaceae</taxon>
        <taxon>Rossellomorea</taxon>
    </lineage>
</organism>
<dbReference type="InterPro" id="IPR028978">
    <property type="entry name" value="Chorismate_lyase_/UTRA_dom_sf"/>
</dbReference>
<dbReference type="PROSITE" id="PS50949">
    <property type="entry name" value="HTH_GNTR"/>
    <property type="match status" value="1"/>
</dbReference>
<keyword evidence="2" id="KW-0238">DNA-binding</keyword>
<dbReference type="CDD" id="cd07377">
    <property type="entry name" value="WHTH_GntR"/>
    <property type="match status" value="1"/>
</dbReference>
<evidence type="ECO:0000313" key="5">
    <source>
        <dbReference type="EMBL" id="OIU71728.1"/>
    </source>
</evidence>
<dbReference type="SUPFAM" id="SSF64288">
    <property type="entry name" value="Chorismate lyase-like"/>
    <property type="match status" value="1"/>
</dbReference>
<evidence type="ECO:0000256" key="3">
    <source>
        <dbReference type="ARBA" id="ARBA00023163"/>
    </source>
</evidence>
<dbReference type="SMART" id="SM00345">
    <property type="entry name" value="HTH_GNTR"/>
    <property type="match status" value="1"/>
</dbReference>
<reference evidence="5 6" key="1">
    <citation type="submission" date="2016-09" db="EMBL/GenBank/DDBJ databases">
        <title>Bacillus aquimaris SAMM genome sequence reveals colonization and biosurfactant production capacities.</title>
        <authorList>
            <person name="Waghmode S.R."/>
            <person name="Suryavanshi M.V."/>
        </authorList>
    </citation>
    <scope>NUCLEOTIDE SEQUENCE [LARGE SCALE GENOMIC DNA]</scope>
    <source>
        <strain evidence="5 6">SAMM</strain>
    </source>
</reference>
<gene>
    <name evidence="5" type="ORF">BHE18_03450</name>
</gene>
<dbReference type="Gene3D" id="3.40.1410.10">
    <property type="entry name" value="Chorismate lyase-like"/>
    <property type="match status" value="1"/>
</dbReference>
<proteinExistence type="predicted"/>
<evidence type="ECO:0000256" key="2">
    <source>
        <dbReference type="ARBA" id="ARBA00023125"/>
    </source>
</evidence>
<dbReference type="InterPro" id="IPR000524">
    <property type="entry name" value="Tscrpt_reg_HTH_GntR"/>
</dbReference>
<evidence type="ECO:0000259" key="4">
    <source>
        <dbReference type="PROSITE" id="PS50949"/>
    </source>
</evidence>
<dbReference type="SUPFAM" id="SSF46785">
    <property type="entry name" value="Winged helix' DNA-binding domain"/>
    <property type="match status" value="1"/>
</dbReference>
<keyword evidence="6" id="KW-1185">Reference proteome</keyword>
<dbReference type="InterPro" id="IPR011663">
    <property type="entry name" value="UTRA"/>
</dbReference>
<accession>A0A1J6WIP9</accession>
<dbReference type="AlphaFoldDB" id="A0A1J6WIP9"/>